<name>O71115_GVTN</name>
<organism evidence="1">
    <name type="scientific">Trichoplusia ni granulosis virus</name>
    <name type="common">TnGV</name>
    <name type="synonym">Trichoplusia ni granulovirus</name>
    <dbReference type="NCBI Taxonomy" id="10462"/>
    <lineage>
        <taxon>Viruses</taxon>
        <taxon>Viruses incertae sedis</taxon>
        <taxon>Naldaviricetes</taxon>
        <taxon>Lefavirales</taxon>
        <taxon>Baculoviridae</taxon>
        <taxon>Betabaculovirus</taxon>
        <taxon>Betabaculovirus trini</taxon>
    </lineage>
</organism>
<reference evidence="1" key="1">
    <citation type="submission" date="1997-11" db="EMBL/GenBank/DDBJ databases">
        <authorList>
            <person name="Bideshi D.B."/>
            <person name="Hice R.H."/>
            <person name="Ge B."/>
            <person name="Federici B.A."/>
        </authorList>
    </citation>
    <scope>NUCLEOTIDE SEQUENCE</scope>
</reference>
<proteinExistence type="predicted"/>
<evidence type="ECO:0000313" key="1">
    <source>
        <dbReference type="EMBL" id="AAC40853.1"/>
    </source>
</evidence>
<accession>O71115</accession>
<protein>
    <submittedName>
        <fullName evidence="1">p7.41</fullName>
    </submittedName>
</protein>
<organismHost>
    <name type="scientific">Trichoplusia ni</name>
    <name type="common">Cabbage looper</name>
    <dbReference type="NCBI Taxonomy" id="7111"/>
</organismHost>
<sequence>MSQFNFKYRVQPKNRALSFGQYTYSPAYLISLAPSIRFSKLNKSSLAENRSKSLRSMYGFILVL</sequence>
<dbReference type="EMBL" id="AF032994">
    <property type="protein sequence ID" value="AAC40853.1"/>
    <property type="molecule type" value="Genomic_DNA"/>
</dbReference>
<gene>
    <name evidence="1" type="primary">ORF507</name>
</gene>
<reference evidence="1" key="2">
    <citation type="journal article" date="1998" name="J. Gen. Virol.">
        <title>Molecular characterization and expression of the Trichoplusia ni granulovirus helicase gene.</title>
        <authorList>
            <person name="Bideshi D.K."/>
            <person name="Hice R.H."/>
            <person name="Ge B."/>
            <person name="Federici B.A."/>
        </authorList>
    </citation>
    <scope>NUCLEOTIDE SEQUENCE</scope>
</reference>